<dbReference type="PROSITE" id="PS51208">
    <property type="entry name" value="AUTOTRANSPORTER"/>
    <property type="match status" value="1"/>
</dbReference>
<dbReference type="AlphaFoldDB" id="A0AAD1FZP1"/>
<proteinExistence type="predicted"/>
<dbReference type="SMART" id="SM00869">
    <property type="entry name" value="Autotransporter"/>
    <property type="match status" value="1"/>
</dbReference>
<organism evidence="3 5">
    <name type="scientific">Sphingosinicella microcystinivorans</name>
    <dbReference type="NCBI Taxonomy" id="335406"/>
    <lineage>
        <taxon>Bacteria</taxon>
        <taxon>Pseudomonadati</taxon>
        <taxon>Pseudomonadota</taxon>
        <taxon>Alphaproteobacteria</taxon>
        <taxon>Sphingomonadales</taxon>
        <taxon>Sphingosinicellaceae</taxon>
        <taxon>Sphingosinicella</taxon>
    </lineage>
</organism>
<feature type="domain" description="Autotransporter" evidence="2">
    <location>
        <begin position="761"/>
        <end position="1041"/>
    </location>
</feature>
<feature type="signal peptide" evidence="1">
    <location>
        <begin position="1"/>
        <end position="30"/>
    </location>
</feature>
<name>A0AAD1FZP1_SPHMI</name>
<dbReference type="InterPro" id="IPR006626">
    <property type="entry name" value="PbH1"/>
</dbReference>
<dbReference type="Proteomes" id="UP000276029">
    <property type="component" value="Unassembled WGS sequence"/>
</dbReference>
<evidence type="ECO:0000313" key="3">
    <source>
        <dbReference type="EMBL" id="BBE32785.1"/>
    </source>
</evidence>
<dbReference type="RefSeq" id="WP_121051072.1">
    <property type="nucleotide sequence ID" value="NZ_AP018711.1"/>
</dbReference>
<dbReference type="Gene3D" id="2.40.128.130">
    <property type="entry name" value="Autotransporter beta-domain"/>
    <property type="match status" value="1"/>
</dbReference>
<dbReference type="Proteomes" id="UP000275727">
    <property type="component" value="Chromosome"/>
</dbReference>
<dbReference type="EMBL" id="AP018711">
    <property type="protein sequence ID" value="BBE32785.1"/>
    <property type="molecule type" value="Genomic_DNA"/>
</dbReference>
<gene>
    <name evidence="4" type="ORF">DFR51_2243</name>
    <name evidence="3" type="ORF">SmB9_04430</name>
</gene>
<reference evidence="3 5" key="1">
    <citation type="submission" date="2018-06" db="EMBL/GenBank/DDBJ databases">
        <title>Complete Genome Sequence of the Microcystin-Degrading Bacterium Sphingosinicella microcystinivorans Strain B-9.</title>
        <authorList>
            <person name="Jin H."/>
            <person name="Nishizawa T."/>
            <person name="Guo Y."/>
            <person name="Nishizawa A."/>
            <person name="Park H."/>
            <person name="Kato H."/>
            <person name="Tsuji K."/>
            <person name="Harada K."/>
        </authorList>
    </citation>
    <scope>NUCLEOTIDE SEQUENCE [LARGE SCALE GENOMIC DNA]</scope>
    <source>
        <strain evidence="3 5">B9</strain>
    </source>
</reference>
<keyword evidence="1" id="KW-0732">Signal</keyword>
<dbReference type="InterPro" id="IPR005546">
    <property type="entry name" value="Autotransporte_beta"/>
</dbReference>
<dbReference type="EMBL" id="RBWX01000008">
    <property type="protein sequence ID" value="RKS89030.1"/>
    <property type="molecule type" value="Genomic_DNA"/>
</dbReference>
<feature type="chain" id="PRO_5042231423" evidence="1">
    <location>
        <begin position="31"/>
        <end position="1041"/>
    </location>
</feature>
<accession>A0AAD1FZP1</accession>
<dbReference type="Pfam" id="PF03797">
    <property type="entry name" value="Autotransporter"/>
    <property type="match status" value="1"/>
</dbReference>
<evidence type="ECO:0000259" key="2">
    <source>
        <dbReference type="PROSITE" id="PS51208"/>
    </source>
</evidence>
<evidence type="ECO:0000313" key="5">
    <source>
        <dbReference type="Proteomes" id="UP000275727"/>
    </source>
</evidence>
<dbReference type="SUPFAM" id="SSF103515">
    <property type="entry name" value="Autotransporter"/>
    <property type="match status" value="1"/>
</dbReference>
<evidence type="ECO:0000313" key="4">
    <source>
        <dbReference type="EMBL" id="RKS89030.1"/>
    </source>
</evidence>
<dbReference type="SMART" id="SM00710">
    <property type="entry name" value="PbH1"/>
    <property type="match status" value="6"/>
</dbReference>
<sequence>MSTFRVTSSFAANICAGVSLIALAAGPAVAADLTVTGTRNTPITTSNANSGPGNVIVDGTVDVSSGTAITVDSSNSVTVNASRTVKTTTQSNGTGVAVVAPAGGLSGTITNNGTIQVTGTGASNAVGTNNVGLLIGGAGAFTGNVVSGGGSSITVGGTDSYGVSVTSRLNGNLGVNGVSVTGARSTAVSVSGEVTGNVKVTGGVSATGADGTALAVTGTVGGGIANAGTIGTGQAQSTTSDGTVVPAVAGKASVLISGTVGGGFVNDRYYVDSNGNRVAPADVDTTKHTLVAGNVAALGGAPAILVSPGATGTANTVVGNVGTGADAYGIVNRSAITASGSTAGRETDAIRVVGGNGFTASVGGGINNQSGSSVTASAIDAAASGIRVGSGGIAPDIVNGGRITVRGNRTSNSDGTFGVGGNAYGIRVDAGATVNTVTNSGTIEVTANGNNRTAYGIYSAGNVSTITNSGTIDATGFSGENVTAYAIDTSANGTGVTLTNSGTIDGAVRLGVGSDTMNVTGGTVTGAISFGGGTNALNISGGTVTGGLSATGGTLALGMTGGTLDLSGQNSLSLQTLNASGASKIILDVGTDFTGINVAGAANFTGTSTIELNITDLLAGERTIDVLTAGGGLTTDHPGTILTADSVPYIYAVDDVAVDADSISIDLRRKGGSELGLSSEYSKIYEASIGALSEEQALTSAVNALRDEASVQAAVRQMTPTTFGSAAARVLIANQDAGFGVLGHRMQTIRQSFHGGGIDAVERARFGVWVQQTGNFFSKKERDNDPAFDGNSYGLTIGGDYLVGEKAAVGVGLSYISSEIDPDGLSDSPLVVKNLQGDIYTTVRFGRLFVDATAGYAMNDYRSRRVITFGGLDREAEAKFSGSQLSGNLTVGYEMPLGKRLRFTPSNNINFLKVKQDGYTEDGADALNLDIDSVSFDLVRGTSKLALGYGIPLGDGELWLEMRGAYIYRLAGDTMIATKGQFLATGAAFYLESKSSLDSGWRAGASANYVGGRTALGVNYDREGGSGYANDALTMSLAMHF</sequence>
<dbReference type="InterPro" id="IPR036709">
    <property type="entry name" value="Autotransporte_beta_dom_sf"/>
</dbReference>
<evidence type="ECO:0000313" key="6">
    <source>
        <dbReference type="Proteomes" id="UP000276029"/>
    </source>
</evidence>
<evidence type="ECO:0000256" key="1">
    <source>
        <dbReference type="SAM" id="SignalP"/>
    </source>
</evidence>
<dbReference type="KEGG" id="smic:SmB9_04430"/>
<reference evidence="4 6" key="2">
    <citation type="submission" date="2018-10" db="EMBL/GenBank/DDBJ databases">
        <title>Genomic Encyclopedia of Type Strains, Phase IV (KMG-IV): sequencing the most valuable type-strain genomes for metagenomic binning, comparative biology and taxonomic classification.</title>
        <authorList>
            <person name="Goeker M."/>
        </authorList>
    </citation>
    <scope>NUCLEOTIDE SEQUENCE [LARGE SCALE GENOMIC DNA]</scope>
    <source>
        <strain evidence="4 6">DSM 19791</strain>
    </source>
</reference>
<keyword evidence="6" id="KW-1185">Reference proteome</keyword>
<protein>
    <submittedName>
        <fullName evidence="4">Uncharacterized protein with beta-barrel porin domain</fullName>
    </submittedName>
</protein>